<reference evidence="2" key="1">
    <citation type="submission" date="2018-07" db="EMBL/GenBank/DDBJ databases">
        <title>Genome sequence of Erythrobacter strain YH-07, an antagonistic bacterium isolated from Yellow Sea.</title>
        <authorList>
            <person name="Tang T."/>
            <person name="Liu Q."/>
            <person name="Sun X."/>
        </authorList>
    </citation>
    <scope>NUCLEOTIDE SEQUENCE [LARGE SCALE GENOMIC DNA]</scope>
    <source>
        <strain evidence="2">YH-07</strain>
    </source>
</reference>
<gene>
    <name evidence="1" type="ORF">DVR09_00615</name>
</gene>
<dbReference type="OrthoDB" id="9789573at2"/>
<name>A0A345YAS6_9SPHN</name>
<evidence type="ECO:0000313" key="2">
    <source>
        <dbReference type="Proteomes" id="UP000254508"/>
    </source>
</evidence>
<dbReference type="PANTHER" id="PTHR35368">
    <property type="entry name" value="HYDROPEROXIDE REDUCTASE"/>
    <property type="match status" value="1"/>
</dbReference>
<proteinExistence type="predicted"/>
<evidence type="ECO:0000313" key="1">
    <source>
        <dbReference type="EMBL" id="AXK41028.1"/>
    </source>
</evidence>
<keyword evidence="2" id="KW-1185">Reference proteome</keyword>
<dbReference type="AlphaFoldDB" id="A0A345YAS6"/>
<dbReference type="PANTHER" id="PTHR35368:SF1">
    <property type="entry name" value="HYDROPEROXIDE REDUCTASE"/>
    <property type="match status" value="1"/>
</dbReference>
<dbReference type="KEGG" id="err:DVR09_00615"/>
<dbReference type="Pfam" id="PF02566">
    <property type="entry name" value="OsmC"/>
    <property type="match status" value="1"/>
</dbReference>
<dbReference type="InterPro" id="IPR052924">
    <property type="entry name" value="OsmC/Ohr_hydroprdx_reductase"/>
</dbReference>
<dbReference type="InterPro" id="IPR015946">
    <property type="entry name" value="KH_dom-like_a/b"/>
</dbReference>
<dbReference type="InterPro" id="IPR036102">
    <property type="entry name" value="OsmC/Ohrsf"/>
</dbReference>
<dbReference type="SUPFAM" id="SSF82784">
    <property type="entry name" value="OsmC-like"/>
    <property type="match status" value="1"/>
</dbReference>
<dbReference type="InterPro" id="IPR003718">
    <property type="entry name" value="OsmC/Ohr_fam"/>
</dbReference>
<protein>
    <submittedName>
        <fullName evidence="1">OsmC family peroxiredoxin</fullName>
    </submittedName>
</protein>
<dbReference type="Proteomes" id="UP000254508">
    <property type="component" value="Chromosome"/>
</dbReference>
<dbReference type="Gene3D" id="3.30.300.20">
    <property type="match status" value="1"/>
</dbReference>
<organism evidence="1 2">
    <name type="scientific">Erythrobacter aureus</name>
    <dbReference type="NCBI Taxonomy" id="2182384"/>
    <lineage>
        <taxon>Bacteria</taxon>
        <taxon>Pseudomonadati</taxon>
        <taxon>Pseudomonadota</taxon>
        <taxon>Alphaproteobacteria</taxon>
        <taxon>Sphingomonadales</taxon>
        <taxon>Erythrobacteraceae</taxon>
        <taxon>Erythrobacter/Porphyrobacter group</taxon>
        <taxon>Erythrobacter</taxon>
    </lineage>
</organism>
<sequence>MNNNISVCALSEFVNEVKASPEEAEASYGVRLAWQSGARSSAEASPMKIGPHTVSRNFSWSIDEPRQLLGSNHAPNPQEYLLSGFGACMMMAFVSGATAKGIQLEHLSINVEGDLDLHGFLGMESNAPVGFSAIRYRIDVRGDASPETFEALRQQAESHSPNAMTLANPVELLGEINAEEVRDSDT</sequence>
<accession>A0A345YAS6</accession>
<dbReference type="EMBL" id="CP031357">
    <property type="protein sequence ID" value="AXK41028.1"/>
    <property type="molecule type" value="Genomic_DNA"/>
</dbReference>